<dbReference type="VEuPathDB" id="AmoebaDB:EIN_109470"/>
<dbReference type="AlphaFoldDB" id="L7FPL4"/>
<dbReference type="Proteomes" id="UP000014680">
    <property type="component" value="Unassembled WGS sequence"/>
</dbReference>
<evidence type="ECO:0000313" key="2">
    <source>
        <dbReference type="Proteomes" id="UP000014680"/>
    </source>
</evidence>
<reference evidence="1 2" key="1">
    <citation type="submission" date="2012-10" db="EMBL/GenBank/DDBJ databases">
        <authorList>
            <person name="Zafar N."/>
            <person name="Inman J."/>
            <person name="Hall N."/>
            <person name="Lorenzi H."/>
            <person name="Caler E."/>
        </authorList>
    </citation>
    <scope>NUCLEOTIDE SEQUENCE [LARGE SCALE GENOMIC DNA]</scope>
    <source>
        <strain evidence="1 2">IP1</strain>
    </source>
</reference>
<keyword evidence="2" id="KW-1185">Reference proteome</keyword>
<gene>
    <name evidence="1" type="ORF">EIN_109470</name>
</gene>
<sequence>MCVFSSEIYIINSEYADYYIVYQLGFCYSTVDGRVQKVFDVTQPGDTIKTYSLKFSRLCTDADGTWQKKESAILEETTLDDLPAYILMEISYPQSTSCSNPNRALPSYYYTTFGCTESDGLHFKISVDGSKVHFINYNDVNCIIENKEDFTQTFTYNTCVASDGENSRATYSAPQFYTIVNSQEKGVHFNIPNLTNKKGNKTKIGFKNIQLTDTNDMYYEVMIEKIVYYYSDTFDTTYNRCVMVKGGKVYTIKSSNCAKVDTTLMTETASPRVELTSSFKEFFFKKITFGTANCGGDNAFYLEKYFIEAENCFITPVGSQKFSTKMTEVTMYYYRDNMCKNSTDTIKEAFKFDSCETFNNEYFTLQLEKVSSNVTTTDSAICGLIASLVISVLMLF</sequence>
<dbReference type="KEGG" id="eiv:EIN_109470"/>
<organism evidence="1 2">
    <name type="scientific">Entamoeba invadens IP1</name>
    <dbReference type="NCBI Taxonomy" id="370355"/>
    <lineage>
        <taxon>Eukaryota</taxon>
        <taxon>Amoebozoa</taxon>
        <taxon>Evosea</taxon>
        <taxon>Archamoebae</taxon>
        <taxon>Mastigamoebida</taxon>
        <taxon>Entamoebidae</taxon>
        <taxon>Entamoeba</taxon>
    </lineage>
</organism>
<dbReference type="EMBL" id="KB206174">
    <property type="protein sequence ID" value="ELP94780.1"/>
    <property type="molecule type" value="Genomic_DNA"/>
</dbReference>
<evidence type="ECO:0000313" key="1">
    <source>
        <dbReference type="EMBL" id="ELP94780.1"/>
    </source>
</evidence>
<dbReference type="RefSeq" id="XP_004261551.1">
    <property type="nucleotide sequence ID" value="XM_004261503.1"/>
</dbReference>
<accession>L7FPL4</accession>
<protein>
    <submittedName>
        <fullName evidence="1">Uncharacterized protein</fullName>
    </submittedName>
</protein>
<name>L7FPL4_ENTIV</name>
<dbReference type="GeneID" id="14893765"/>
<proteinExistence type="predicted"/>